<sequence length="550" mass="62909">MYKHMILWMIPWLFLSACIGGKSHTRLWLARADSLLEAQPDSALHLLQVMPLRDLTDPDDRMYYALLLAQAKYKNYLPLEGDSLLLALASHYATQGNTALQARACYALGCTYSERKNYGDAYKAYHEAAHLARRAGDNRTLGQIYNNLAYICLNQGMPERADSLYREIEVLARQTGDSLRLAEALLRRGGQALALGKDHYAEAERLIGQGAGMARLLHSPGCLHLAYVSLYALYNYSGQDEKAWEVAQEYRRVADSANYARANLLLANSYIGLSQYDSAATCLQEALSAGNDEIRLNAYDLLIELSERKADFKQAMHWQDEKDRNRQIQDKHRQEKQAAIAAKEVEFQEIGRLHAAKMKSTLYYTLGGLLGLVLVALVWRLHRRHASKMGIKESEEPGHPSLHPDGWEEGMEADRQEPWDFTAFAAKVRQAETYGRWMFLLDQHEKTGEYSPVRDSRQWQEFLQEVEALLPGHQEALCRKYPALTIRDLFCCYLYMLDFSDEQVGVLIGRERTSVYRMRRTLLKDKMGATVLTREELVNRCQDITALWQH</sequence>
<keyword evidence="1" id="KW-0472">Membrane</keyword>
<dbReference type="SUPFAM" id="SSF48452">
    <property type="entry name" value="TPR-like"/>
    <property type="match status" value="1"/>
</dbReference>
<dbReference type="Gene3D" id="1.20.58.2200">
    <property type="match status" value="1"/>
</dbReference>
<evidence type="ECO:0000313" key="2">
    <source>
        <dbReference type="EMBL" id="HJA86094.1"/>
    </source>
</evidence>
<dbReference type="SMART" id="SM00028">
    <property type="entry name" value="TPR"/>
    <property type="match status" value="3"/>
</dbReference>
<evidence type="ECO:0000313" key="3">
    <source>
        <dbReference type="Proteomes" id="UP000823862"/>
    </source>
</evidence>
<comment type="caution">
    <text evidence="2">The sequence shown here is derived from an EMBL/GenBank/DDBJ whole genome shotgun (WGS) entry which is preliminary data.</text>
</comment>
<protein>
    <recommendedName>
        <fullName evidence="4">Tetratricopeptide repeat protein</fullName>
    </recommendedName>
</protein>
<dbReference type="InterPro" id="IPR038440">
    <property type="entry name" value="FimV_C_sf"/>
</dbReference>
<gene>
    <name evidence="2" type="ORF">H9950_07895</name>
</gene>
<keyword evidence="1" id="KW-0812">Transmembrane</keyword>
<proteinExistence type="predicted"/>
<dbReference type="InterPro" id="IPR011990">
    <property type="entry name" value="TPR-like_helical_dom_sf"/>
</dbReference>
<dbReference type="Gene3D" id="1.25.40.10">
    <property type="entry name" value="Tetratricopeptide repeat domain"/>
    <property type="match status" value="1"/>
</dbReference>
<dbReference type="Pfam" id="PF13181">
    <property type="entry name" value="TPR_8"/>
    <property type="match status" value="1"/>
</dbReference>
<dbReference type="EMBL" id="DWZI01000041">
    <property type="protein sequence ID" value="HJA86094.1"/>
    <property type="molecule type" value="Genomic_DNA"/>
</dbReference>
<organism evidence="2 3">
    <name type="scientific">Candidatus Bacteroides avicola</name>
    <dbReference type="NCBI Taxonomy" id="2838468"/>
    <lineage>
        <taxon>Bacteria</taxon>
        <taxon>Pseudomonadati</taxon>
        <taxon>Bacteroidota</taxon>
        <taxon>Bacteroidia</taxon>
        <taxon>Bacteroidales</taxon>
        <taxon>Bacteroidaceae</taxon>
        <taxon>Bacteroides</taxon>
    </lineage>
</organism>
<reference evidence="2" key="1">
    <citation type="journal article" date="2021" name="PeerJ">
        <title>Extensive microbial diversity within the chicken gut microbiome revealed by metagenomics and culture.</title>
        <authorList>
            <person name="Gilroy R."/>
            <person name="Ravi A."/>
            <person name="Getino M."/>
            <person name="Pursley I."/>
            <person name="Horton D.L."/>
            <person name="Alikhan N.F."/>
            <person name="Baker D."/>
            <person name="Gharbi K."/>
            <person name="Hall N."/>
            <person name="Watson M."/>
            <person name="Adriaenssens E.M."/>
            <person name="Foster-Nyarko E."/>
            <person name="Jarju S."/>
            <person name="Secka A."/>
            <person name="Antonio M."/>
            <person name="Oren A."/>
            <person name="Chaudhuri R.R."/>
            <person name="La Ragione R."/>
            <person name="Hildebrand F."/>
            <person name="Pallen M.J."/>
        </authorList>
    </citation>
    <scope>NUCLEOTIDE SEQUENCE</scope>
    <source>
        <strain evidence="2">ChiHjej12B11-9795</strain>
    </source>
</reference>
<dbReference type="Proteomes" id="UP000823862">
    <property type="component" value="Unassembled WGS sequence"/>
</dbReference>
<accession>A0A9D2HVL1</accession>
<dbReference type="InterPro" id="IPR019734">
    <property type="entry name" value="TPR_rpt"/>
</dbReference>
<name>A0A9D2HVL1_9BACE</name>
<feature type="transmembrane region" description="Helical" evidence="1">
    <location>
        <begin position="362"/>
        <end position="382"/>
    </location>
</feature>
<dbReference type="SUPFAM" id="SSF81901">
    <property type="entry name" value="HCP-like"/>
    <property type="match status" value="1"/>
</dbReference>
<dbReference type="PROSITE" id="PS51257">
    <property type="entry name" value="PROKAR_LIPOPROTEIN"/>
    <property type="match status" value="1"/>
</dbReference>
<evidence type="ECO:0008006" key="4">
    <source>
        <dbReference type="Google" id="ProtNLM"/>
    </source>
</evidence>
<dbReference type="AlphaFoldDB" id="A0A9D2HVL1"/>
<evidence type="ECO:0000256" key="1">
    <source>
        <dbReference type="SAM" id="Phobius"/>
    </source>
</evidence>
<reference evidence="2" key="2">
    <citation type="submission" date="2021-04" db="EMBL/GenBank/DDBJ databases">
        <authorList>
            <person name="Gilroy R."/>
        </authorList>
    </citation>
    <scope>NUCLEOTIDE SEQUENCE</scope>
    <source>
        <strain evidence="2">ChiHjej12B11-9795</strain>
    </source>
</reference>
<keyword evidence="1" id="KW-1133">Transmembrane helix</keyword>